<dbReference type="HOGENOM" id="CLU_1448701_0_0_1"/>
<dbReference type="EMBL" id="DS995752">
    <property type="protein sequence ID" value="EGE06866.1"/>
    <property type="molecule type" value="Genomic_DNA"/>
</dbReference>
<dbReference type="VEuPathDB" id="FungiDB:TEQG_05921"/>
<dbReference type="AlphaFoldDB" id="F2PY98"/>
<evidence type="ECO:0000313" key="2">
    <source>
        <dbReference type="Proteomes" id="UP000009169"/>
    </source>
</evidence>
<gene>
    <name evidence="1" type="ORF">TEQG_05921</name>
</gene>
<name>F2PY98_TRIEC</name>
<protein>
    <submittedName>
        <fullName evidence="1">Uncharacterized protein</fullName>
    </submittedName>
</protein>
<evidence type="ECO:0000313" key="1">
    <source>
        <dbReference type="EMBL" id="EGE06866.1"/>
    </source>
</evidence>
<proteinExistence type="predicted"/>
<keyword evidence="2" id="KW-1185">Reference proteome</keyword>
<accession>F2PY98</accession>
<dbReference type="Proteomes" id="UP000009169">
    <property type="component" value="Unassembled WGS sequence"/>
</dbReference>
<organism evidence="1 2">
    <name type="scientific">Trichophyton equinum (strain ATCC MYA-4606 / CBS 127.97)</name>
    <name type="common">Horse ringworm fungus</name>
    <dbReference type="NCBI Taxonomy" id="559882"/>
    <lineage>
        <taxon>Eukaryota</taxon>
        <taxon>Fungi</taxon>
        <taxon>Dikarya</taxon>
        <taxon>Ascomycota</taxon>
        <taxon>Pezizomycotina</taxon>
        <taxon>Eurotiomycetes</taxon>
        <taxon>Eurotiomycetidae</taxon>
        <taxon>Onygenales</taxon>
        <taxon>Arthrodermataceae</taxon>
        <taxon>Trichophyton</taxon>
    </lineage>
</organism>
<sequence>MASCWWIGWRISLASTGTDRRGSKEMLRSSGGLVLFAKLSSELSSLEKVKKIPLHQIIIFCGRWRCSNRSSLPPLLTMLAQGNQLGLPSPGKLRLIIAFLSGRPLQTAGEKVKLKIFLHRRMGCPVHVTWRARLSTEVPWLSVHRSTLQTEETADFAEVISSSFTIQRNKLNVDPALIIIASYRMPC</sequence>
<reference evidence="2" key="1">
    <citation type="journal article" date="2012" name="MBio">
        <title>Comparative genome analysis of Trichophyton rubrum and related dermatophytes reveals candidate genes involved in infection.</title>
        <authorList>
            <person name="Martinez D.A."/>
            <person name="Oliver B.G."/>
            <person name="Graeser Y."/>
            <person name="Goldberg J.M."/>
            <person name="Li W."/>
            <person name="Martinez-Rossi N.M."/>
            <person name="Monod M."/>
            <person name="Shelest E."/>
            <person name="Barton R.C."/>
            <person name="Birch E."/>
            <person name="Brakhage A.A."/>
            <person name="Chen Z."/>
            <person name="Gurr S.J."/>
            <person name="Heiman D."/>
            <person name="Heitman J."/>
            <person name="Kosti I."/>
            <person name="Rossi A."/>
            <person name="Saif S."/>
            <person name="Samalova M."/>
            <person name="Saunders C.W."/>
            <person name="Shea T."/>
            <person name="Summerbell R.C."/>
            <person name="Xu J."/>
            <person name="Young S."/>
            <person name="Zeng Q."/>
            <person name="Birren B.W."/>
            <person name="Cuomo C.A."/>
            <person name="White T.C."/>
        </authorList>
    </citation>
    <scope>NUCLEOTIDE SEQUENCE [LARGE SCALE GENOMIC DNA]</scope>
    <source>
        <strain evidence="2">ATCC MYA-4606 / CBS 127.97</strain>
    </source>
</reference>